<keyword evidence="5 13" id="KW-0812">Transmembrane</keyword>
<dbReference type="GO" id="GO:0005789">
    <property type="term" value="C:endoplasmic reticulum membrane"/>
    <property type="evidence" value="ECO:0007669"/>
    <property type="project" value="UniProtKB-SubCell"/>
</dbReference>
<dbReference type="CDD" id="cd14824">
    <property type="entry name" value="Longin"/>
    <property type="match status" value="1"/>
</dbReference>
<dbReference type="Pfam" id="PF00957">
    <property type="entry name" value="Synaptobrevin"/>
    <property type="match status" value="1"/>
</dbReference>
<dbReference type="OrthoDB" id="1719357at2759"/>
<dbReference type="Proteomes" id="UP000324800">
    <property type="component" value="Unassembled WGS sequence"/>
</dbReference>
<keyword evidence="6" id="KW-0256">Endoplasmic reticulum</keyword>
<proteinExistence type="inferred from homology"/>
<evidence type="ECO:0000259" key="15">
    <source>
        <dbReference type="PROSITE" id="PS50892"/>
    </source>
</evidence>
<evidence type="ECO:0000256" key="7">
    <source>
        <dbReference type="ARBA" id="ARBA00022927"/>
    </source>
</evidence>
<evidence type="ECO:0000256" key="11">
    <source>
        <dbReference type="ARBA" id="ARBA00023136"/>
    </source>
</evidence>
<feature type="transmembrane region" description="Helical" evidence="13">
    <location>
        <begin position="190"/>
        <end position="210"/>
    </location>
</feature>
<evidence type="ECO:0000256" key="10">
    <source>
        <dbReference type="ARBA" id="ARBA00023054"/>
    </source>
</evidence>
<dbReference type="Pfam" id="PF13774">
    <property type="entry name" value="Longin"/>
    <property type="match status" value="1"/>
</dbReference>
<keyword evidence="7" id="KW-0653">Protein transport</keyword>
<dbReference type="GO" id="GO:0006890">
    <property type="term" value="P:retrograde vesicle-mediated transport, Golgi to endoplasmic reticulum"/>
    <property type="evidence" value="ECO:0007669"/>
    <property type="project" value="InterPro"/>
</dbReference>
<dbReference type="PANTHER" id="PTHR45837">
    <property type="entry name" value="VESICLE-TRAFFICKING PROTEIN SEC22B"/>
    <property type="match status" value="1"/>
</dbReference>
<keyword evidence="4" id="KW-0813">Transport</keyword>
<organism evidence="16 17">
    <name type="scientific">Streblomastix strix</name>
    <dbReference type="NCBI Taxonomy" id="222440"/>
    <lineage>
        <taxon>Eukaryota</taxon>
        <taxon>Metamonada</taxon>
        <taxon>Preaxostyla</taxon>
        <taxon>Oxymonadida</taxon>
        <taxon>Streblomastigidae</taxon>
        <taxon>Streblomastix</taxon>
    </lineage>
</organism>
<dbReference type="GO" id="GO:0006888">
    <property type="term" value="P:endoplasmic reticulum to Golgi vesicle-mediated transport"/>
    <property type="evidence" value="ECO:0007669"/>
    <property type="project" value="InterPro"/>
</dbReference>
<dbReference type="PROSITE" id="PS50859">
    <property type="entry name" value="LONGIN"/>
    <property type="match status" value="1"/>
</dbReference>
<keyword evidence="11 13" id="KW-0472">Membrane</keyword>
<feature type="domain" description="V-SNARE coiled-coil homology" evidence="15">
    <location>
        <begin position="133"/>
        <end position="193"/>
    </location>
</feature>
<accession>A0A5J4WU74</accession>
<comment type="similarity">
    <text evidence="3">Belongs to the synaptobrevin family.</text>
</comment>
<dbReference type="GO" id="GO:0000139">
    <property type="term" value="C:Golgi membrane"/>
    <property type="evidence" value="ECO:0007669"/>
    <property type="project" value="UniProtKB-SubCell"/>
</dbReference>
<dbReference type="InterPro" id="IPR011012">
    <property type="entry name" value="Longin-like_dom_sf"/>
</dbReference>
<evidence type="ECO:0000313" key="16">
    <source>
        <dbReference type="EMBL" id="KAA6398574.1"/>
    </source>
</evidence>
<keyword evidence="9" id="KW-0333">Golgi apparatus</keyword>
<reference evidence="16 17" key="1">
    <citation type="submission" date="2019-03" db="EMBL/GenBank/DDBJ databases">
        <title>Single cell metagenomics reveals metabolic interactions within the superorganism composed of flagellate Streblomastix strix and complex community of Bacteroidetes bacteria on its surface.</title>
        <authorList>
            <person name="Treitli S.C."/>
            <person name="Kolisko M."/>
            <person name="Husnik F."/>
            <person name="Keeling P."/>
            <person name="Hampl V."/>
        </authorList>
    </citation>
    <scope>NUCLEOTIDE SEQUENCE [LARGE SCALE GENOMIC DNA]</scope>
    <source>
        <strain evidence="16">ST1C</strain>
    </source>
</reference>
<evidence type="ECO:0000256" key="9">
    <source>
        <dbReference type="ARBA" id="ARBA00023034"/>
    </source>
</evidence>
<evidence type="ECO:0000256" key="6">
    <source>
        <dbReference type="ARBA" id="ARBA00022824"/>
    </source>
</evidence>
<name>A0A5J4WU74_9EUKA</name>
<dbReference type="InterPro" id="IPR042855">
    <property type="entry name" value="V_SNARE_CC"/>
</dbReference>
<dbReference type="GO" id="GO:0005484">
    <property type="term" value="F:SNAP receptor activity"/>
    <property type="evidence" value="ECO:0007669"/>
    <property type="project" value="InterPro"/>
</dbReference>
<dbReference type="SUPFAM" id="SSF58038">
    <property type="entry name" value="SNARE fusion complex"/>
    <property type="match status" value="1"/>
</dbReference>
<keyword evidence="10 12" id="KW-0175">Coiled coil</keyword>
<dbReference type="InterPro" id="IPR010908">
    <property type="entry name" value="Longin_dom"/>
</dbReference>
<evidence type="ECO:0000256" key="5">
    <source>
        <dbReference type="ARBA" id="ARBA00022692"/>
    </source>
</evidence>
<dbReference type="EMBL" id="SNRW01000928">
    <property type="protein sequence ID" value="KAA6398574.1"/>
    <property type="molecule type" value="Genomic_DNA"/>
</dbReference>
<evidence type="ECO:0000256" key="3">
    <source>
        <dbReference type="ARBA" id="ARBA00008025"/>
    </source>
</evidence>
<dbReference type="SUPFAM" id="SSF64356">
    <property type="entry name" value="SNARE-like"/>
    <property type="match status" value="1"/>
</dbReference>
<evidence type="ECO:0000256" key="2">
    <source>
        <dbReference type="ARBA" id="ARBA00004394"/>
    </source>
</evidence>
<keyword evidence="8 13" id="KW-1133">Transmembrane helix</keyword>
<dbReference type="GO" id="GO:0015031">
    <property type="term" value="P:protein transport"/>
    <property type="evidence" value="ECO:0007669"/>
    <property type="project" value="UniProtKB-KW"/>
</dbReference>
<sequence>MPILTSLIGRLGDGLILAGSMMDDHSIDIEPLKKKAKQLIKKLTESSPKQMAVQDGRYFFYYSIVQNVVFVALCNKAFRQDLAFSFLEDVSRDFLRLYAQSISNASRPYEFVAYDMELEKRRMRYSEESQQAKLEELGTEMNNVRGILTRNLDEVIGRGEKIDVVRNLSQSLVHDSQEFRRNATELNRGGLRAAVPYAVVGIVVLLAIFIRSKFLN</sequence>
<evidence type="ECO:0000256" key="1">
    <source>
        <dbReference type="ARBA" id="ARBA00004163"/>
    </source>
</evidence>
<evidence type="ECO:0000256" key="13">
    <source>
        <dbReference type="SAM" id="Phobius"/>
    </source>
</evidence>
<comment type="subcellular location">
    <subcellularLocation>
        <location evidence="1">Endoplasmic reticulum membrane</location>
        <topology evidence="1">Single-pass type IV membrane protein</topology>
    </subcellularLocation>
    <subcellularLocation>
        <location evidence="2">Golgi apparatus membrane</location>
    </subcellularLocation>
</comment>
<feature type="domain" description="Longin" evidence="14">
    <location>
        <begin position="7"/>
        <end position="118"/>
    </location>
</feature>
<dbReference type="InterPro" id="IPR044565">
    <property type="entry name" value="Sec22"/>
</dbReference>
<dbReference type="SMART" id="SM01270">
    <property type="entry name" value="Longin"/>
    <property type="match status" value="1"/>
</dbReference>
<dbReference type="Gene3D" id="3.30.450.50">
    <property type="entry name" value="Longin domain"/>
    <property type="match status" value="1"/>
</dbReference>
<evidence type="ECO:0000256" key="4">
    <source>
        <dbReference type="ARBA" id="ARBA00022448"/>
    </source>
</evidence>
<evidence type="ECO:0000313" key="17">
    <source>
        <dbReference type="Proteomes" id="UP000324800"/>
    </source>
</evidence>
<protein>
    <submittedName>
        <fullName evidence="16">Putative R-SNARE protein, Sec22-family</fullName>
    </submittedName>
</protein>
<dbReference type="AlphaFoldDB" id="A0A5J4WU74"/>
<dbReference type="Gene3D" id="1.20.5.110">
    <property type="match status" value="1"/>
</dbReference>
<dbReference type="PROSITE" id="PS50892">
    <property type="entry name" value="V_SNARE"/>
    <property type="match status" value="1"/>
</dbReference>
<comment type="caution">
    <text evidence="16">The sequence shown here is derived from an EMBL/GenBank/DDBJ whole genome shotgun (WGS) entry which is preliminary data.</text>
</comment>
<evidence type="ECO:0000256" key="12">
    <source>
        <dbReference type="PROSITE-ProRule" id="PRU00290"/>
    </source>
</evidence>
<evidence type="ECO:0000256" key="8">
    <source>
        <dbReference type="ARBA" id="ARBA00022989"/>
    </source>
</evidence>
<evidence type="ECO:0000259" key="14">
    <source>
        <dbReference type="PROSITE" id="PS50859"/>
    </source>
</evidence>
<gene>
    <name evidence="16" type="ORF">EZS28_005903</name>
</gene>